<evidence type="ECO:0000259" key="2">
    <source>
        <dbReference type="PROSITE" id="PS50173"/>
    </source>
</evidence>
<dbReference type="Pfam" id="PF00817">
    <property type="entry name" value="IMS"/>
    <property type="match status" value="1"/>
</dbReference>
<comment type="caution">
    <text evidence="3">The sequence shown here is derived from an EMBL/GenBank/DDBJ whole genome shotgun (WGS) entry which is preliminary data.</text>
</comment>
<reference evidence="4" key="1">
    <citation type="journal article" date="2019" name="Int. J. Syst. Evol. Microbiol.">
        <title>The Global Catalogue of Microorganisms (GCM) 10K type strain sequencing project: providing services to taxonomists for standard genome sequencing and annotation.</title>
        <authorList>
            <consortium name="The Broad Institute Genomics Platform"/>
            <consortium name="The Broad Institute Genome Sequencing Center for Infectious Disease"/>
            <person name="Wu L."/>
            <person name="Ma J."/>
        </authorList>
    </citation>
    <scope>NUCLEOTIDE SEQUENCE [LARGE SCALE GENOMIC DNA]</scope>
    <source>
        <strain evidence="4">KCTC 52042</strain>
    </source>
</reference>
<dbReference type="PANTHER" id="PTHR11076:SF33">
    <property type="entry name" value="DNA POLYMERASE KAPPA"/>
    <property type="match status" value="1"/>
</dbReference>
<accession>A0ABW5JJD3</accession>
<keyword evidence="4" id="KW-1185">Reference proteome</keyword>
<dbReference type="PANTHER" id="PTHR11076">
    <property type="entry name" value="DNA REPAIR POLYMERASE UMUC / TRANSFERASE FAMILY MEMBER"/>
    <property type="match status" value="1"/>
</dbReference>
<dbReference type="Gene3D" id="3.40.1170.60">
    <property type="match status" value="1"/>
</dbReference>
<dbReference type="InterPro" id="IPR043128">
    <property type="entry name" value="Rev_trsase/Diguanyl_cyclase"/>
</dbReference>
<dbReference type="InterPro" id="IPR001126">
    <property type="entry name" value="UmuC"/>
</dbReference>
<gene>
    <name evidence="3" type="ORF">ACFSVN_03275</name>
</gene>
<dbReference type="Gene3D" id="1.10.150.20">
    <property type="entry name" value="5' to 3' exonuclease, C-terminal subdomain"/>
    <property type="match status" value="1"/>
</dbReference>
<evidence type="ECO:0000256" key="1">
    <source>
        <dbReference type="ARBA" id="ARBA00010945"/>
    </source>
</evidence>
<name>A0ABW5JJD3_9BACT</name>
<protein>
    <recommendedName>
        <fullName evidence="2">UmuC domain-containing protein</fullName>
    </recommendedName>
</protein>
<sequence length="447" mass="51985">MIKKKPHPYQPEHDVYRITLYNTIYPEHQHRSKKDRLYLHFDFACFYAQVEQLRYNMYGLPLIIGGWRKDNGQVKGIVATASYEAREFGIKTGMSAYEAWKLCPHVCMKQVDYDSYKAISEQVHFIFKEFAPVVERYSMDEYFMEVDFLLGKSREEIDDFGRRLQQRIYEVTKLVGAVGIARSKTYAKLCSSLDKPKGRTLILSNDDERAQIWPLELDEVWGVGRRRHEHILAEGYKTIGDVVERGNEKTFIRLFGANFGKMLYQTITGQDQGRVMEEISEDYKPKQGVSYGHTFSEGSTELDRIKGEYAIAVQHICYRMRAYGIRANSFSGMFGFNHPDKPGIGFRFVTQAHTNIDDYVYESLMNKIEPALRKACENGIEIRNLWLGTKEIDKTDQLNVFFQDDEEKVARTKAMDEIKNRFGQKYITKANALTRVKGNTHFLERNG</sequence>
<dbReference type="Gene3D" id="3.30.70.270">
    <property type="match status" value="1"/>
</dbReference>
<feature type="domain" description="UmuC" evidence="2">
    <location>
        <begin position="38"/>
        <end position="224"/>
    </location>
</feature>
<proteinExistence type="inferred from homology"/>
<dbReference type="InterPro" id="IPR043502">
    <property type="entry name" value="DNA/RNA_pol_sf"/>
</dbReference>
<dbReference type="RefSeq" id="WP_390298558.1">
    <property type="nucleotide sequence ID" value="NZ_JBHULI010000003.1"/>
</dbReference>
<dbReference type="Proteomes" id="UP001597460">
    <property type="component" value="Unassembled WGS sequence"/>
</dbReference>
<evidence type="ECO:0000313" key="3">
    <source>
        <dbReference type="EMBL" id="MFD2531462.1"/>
    </source>
</evidence>
<dbReference type="PROSITE" id="PS50173">
    <property type="entry name" value="UMUC"/>
    <property type="match status" value="1"/>
</dbReference>
<evidence type="ECO:0000313" key="4">
    <source>
        <dbReference type="Proteomes" id="UP001597460"/>
    </source>
</evidence>
<dbReference type="InterPro" id="IPR050116">
    <property type="entry name" value="DNA_polymerase-Y"/>
</dbReference>
<dbReference type="EMBL" id="JBHULI010000003">
    <property type="protein sequence ID" value="MFD2531462.1"/>
    <property type="molecule type" value="Genomic_DNA"/>
</dbReference>
<comment type="similarity">
    <text evidence="1">Belongs to the DNA polymerase type-Y family.</text>
</comment>
<organism evidence="3 4">
    <name type="scientific">Gracilimonas halophila</name>
    <dbReference type="NCBI Taxonomy" id="1834464"/>
    <lineage>
        <taxon>Bacteria</taxon>
        <taxon>Pseudomonadati</taxon>
        <taxon>Balneolota</taxon>
        <taxon>Balneolia</taxon>
        <taxon>Balneolales</taxon>
        <taxon>Balneolaceae</taxon>
        <taxon>Gracilimonas</taxon>
    </lineage>
</organism>
<dbReference type="SUPFAM" id="SSF56672">
    <property type="entry name" value="DNA/RNA polymerases"/>
    <property type="match status" value="1"/>
</dbReference>